<feature type="region of interest" description="Disordered" evidence="1">
    <location>
        <begin position="1"/>
        <end position="59"/>
    </location>
</feature>
<proteinExistence type="predicted"/>
<feature type="transmembrane region" description="Helical" evidence="2">
    <location>
        <begin position="171"/>
        <end position="191"/>
    </location>
</feature>
<feature type="compositionally biased region" description="Basic and acidic residues" evidence="1">
    <location>
        <begin position="404"/>
        <end position="414"/>
    </location>
</feature>
<reference evidence="3 4" key="1">
    <citation type="submission" date="2022-06" db="EMBL/GenBank/DDBJ databases">
        <title>Genomic Encyclopedia of Type Strains, Phase I: the one thousand microbial genomes (KMG-I) project.</title>
        <authorList>
            <person name="Kyrpides N."/>
        </authorList>
    </citation>
    <scope>NUCLEOTIDE SEQUENCE [LARGE SCALE GENOMIC DNA]</scope>
    <source>
        <strain evidence="3 4">DSM 43889</strain>
    </source>
</reference>
<protein>
    <submittedName>
        <fullName evidence="3">Membrane protein</fullName>
    </submittedName>
</protein>
<dbReference type="Proteomes" id="UP000791080">
    <property type="component" value="Unassembled WGS sequence"/>
</dbReference>
<evidence type="ECO:0000256" key="2">
    <source>
        <dbReference type="SAM" id="Phobius"/>
    </source>
</evidence>
<keyword evidence="2" id="KW-0812">Transmembrane</keyword>
<name>A0ABT1JG66_ACTCY</name>
<dbReference type="InterPro" id="IPR012507">
    <property type="entry name" value="YibE_F"/>
</dbReference>
<keyword evidence="2" id="KW-0472">Membrane</keyword>
<dbReference type="EMBL" id="AUBJ02000001">
    <property type="protein sequence ID" value="MCP2331485.1"/>
    <property type="molecule type" value="Genomic_DNA"/>
</dbReference>
<feature type="transmembrane region" description="Helical" evidence="2">
    <location>
        <begin position="338"/>
        <end position="362"/>
    </location>
</feature>
<evidence type="ECO:0000313" key="4">
    <source>
        <dbReference type="Proteomes" id="UP000791080"/>
    </source>
</evidence>
<feature type="compositionally biased region" description="Basic and acidic residues" evidence="1">
    <location>
        <begin position="438"/>
        <end position="448"/>
    </location>
</feature>
<dbReference type="Pfam" id="PF07907">
    <property type="entry name" value="YibE_F"/>
    <property type="match status" value="1"/>
</dbReference>
<organism evidence="3 4">
    <name type="scientific">Actinoalloteichus caeruleus DSM 43889</name>
    <dbReference type="NCBI Taxonomy" id="1120930"/>
    <lineage>
        <taxon>Bacteria</taxon>
        <taxon>Bacillati</taxon>
        <taxon>Actinomycetota</taxon>
        <taxon>Actinomycetes</taxon>
        <taxon>Pseudonocardiales</taxon>
        <taxon>Pseudonocardiaceae</taxon>
        <taxon>Actinoalloteichus</taxon>
        <taxon>Actinoalloteichus cyanogriseus</taxon>
    </lineage>
</organism>
<gene>
    <name evidence="3" type="ORF">G443_001755</name>
</gene>
<evidence type="ECO:0000256" key="1">
    <source>
        <dbReference type="SAM" id="MobiDB-lite"/>
    </source>
</evidence>
<keyword evidence="2" id="KW-1133">Transmembrane helix</keyword>
<evidence type="ECO:0000313" key="3">
    <source>
        <dbReference type="EMBL" id="MCP2331485.1"/>
    </source>
</evidence>
<feature type="transmembrane region" description="Helical" evidence="2">
    <location>
        <begin position="197"/>
        <end position="217"/>
    </location>
</feature>
<dbReference type="PANTHER" id="PTHR41771:SF1">
    <property type="entry name" value="MEMBRANE PROTEIN"/>
    <property type="match status" value="1"/>
</dbReference>
<feature type="region of interest" description="Disordered" evidence="1">
    <location>
        <begin position="363"/>
        <end position="475"/>
    </location>
</feature>
<feature type="compositionally biased region" description="Polar residues" evidence="1">
    <location>
        <begin position="30"/>
        <end position="39"/>
    </location>
</feature>
<keyword evidence="4" id="KW-1185">Reference proteome</keyword>
<feature type="transmembrane region" description="Helical" evidence="2">
    <location>
        <begin position="121"/>
        <end position="139"/>
    </location>
</feature>
<accession>A0ABT1JG66</accession>
<feature type="compositionally biased region" description="Pro residues" evidence="1">
    <location>
        <begin position="44"/>
        <end position="54"/>
    </location>
</feature>
<sequence>MWLYPSGYESPNPSELGFGAEPVNGDITATAASSCQTSLAEPGANPPPPAPPPGGGDQDCVRLDVTLTSGEGAGRVITQVLPVEPGTPRFAVGDQVVLSYAGSEPDNPMSYQVVDYQRGPALAWLAALFALSVVLLARWKGLTSLLGLALSFLVLVFFVLPAILAGQDAVLVGVVGSGVIMFIVLYLAHGFSARTSTAVLGTLLSLGLIALLGVFFASTTRLTGLDDETTNLITIVGGSIDPRGLLLAGALIGALGVLDDVTVTQTSAVWELRAANPALGWRQLYAAGLRIGRDHISAAVNTLALAYAGAALPMLLAYSLSGIDFGTLVGAQVVAQEIVRTLVGSIGLVAAVPITTAIAAVVASREDPPNPGDRTPRSDPGPEDGGGTEQEDGNGDGPAGGTSDTRERTGERAPSEAGGRRRRSEPDHRPPSSSPAERPPRRDRRDQSRAATKRATASEPIRRGTRPAGTNDASW</sequence>
<feature type="transmembrane region" description="Helical" evidence="2">
    <location>
        <begin position="298"/>
        <end position="318"/>
    </location>
</feature>
<comment type="caution">
    <text evidence="3">The sequence shown here is derived from an EMBL/GenBank/DDBJ whole genome shotgun (WGS) entry which is preliminary data.</text>
</comment>
<dbReference type="PANTHER" id="PTHR41771">
    <property type="entry name" value="MEMBRANE PROTEIN-RELATED"/>
    <property type="match status" value="1"/>
</dbReference>
<feature type="transmembrane region" description="Helical" evidence="2">
    <location>
        <begin position="145"/>
        <end position="164"/>
    </location>
</feature>